<dbReference type="OrthoDB" id="5428863at2759"/>
<feature type="domain" description="Heterokaryon incompatibility" evidence="1">
    <location>
        <begin position="97"/>
        <end position="243"/>
    </location>
</feature>
<evidence type="ECO:0000259" key="1">
    <source>
        <dbReference type="Pfam" id="PF06985"/>
    </source>
</evidence>
<name>A0A395IUY7_9HELO</name>
<keyword evidence="3" id="KW-1185">Reference proteome</keyword>
<organism evidence="2 3">
    <name type="scientific">Monilinia fructigena</name>
    <dbReference type="NCBI Taxonomy" id="38457"/>
    <lineage>
        <taxon>Eukaryota</taxon>
        <taxon>Fungi</taxon>
        <taxon>Dikarya</taxon>
        <taxon>Ascomycota</taxon>
        <taxon>Pezizomycotina</taxon>
        <taxon>Leotiomycetes</taxon>
        <taxon>Helotiales</taxon>
        <taxon>Sclerotiniaceae</taxon>
        <taxon>Monilinia</taxon>
    </lineage>
</organism>
<sequence>MGRKKIAFQKLFAVFKKIRLFFSRNHTASKEADPDIEEVFPDPEEPFPVLGRIKLLFKECCEEHARLCGKDQASSIEITLIDCRTRYIVRSCSYKKYAALSYVWGTSEIIPPRHDDVGLSLPSETALVIEGAIKATLYLGLKYLWVDQYCVEQVDEEKKAQQIQQMHRIYNDAEVTLVAAVGSDAHSGLAALCLPSELITGYSRNGDVKRETGEDMWDPNSGLQRSLRHIEESVWNTRGWTYQ</sequence>
<accession>A0A395IUY7</accession>
<comment type="caution">
    <text evidence="2">The sequence shown here is derived from an EMBL/GenBank/DDBJ whole genome shotgun (WGS) entry which is preliminary data.</text>
</comment>
<gene>
    <name evidence="2" type="ORF">DID88_002643</name>
</gene>
<reference evidence="2 3" key="1">
    <citation type="submission" date="2018-06" db="EMBL/GenBank/DDBJ databases">
        <title>Genome Sequence of the Brown Rot Fungal Pathogen Monilinia fructigena.</title>
        <authorList>
            <person name="Landi L."/>
            <person name="De Miccolis Angelini R.M."/>
            <person name="Pollastro S."/>
            <person name="Abate D."/>
            <person name="Faretra F."/>
            <person name="Romanazzi G."/>
        </authorList>
    </citation>
    <scope>NUCLEOTIDE SEQUENCE [LARGE SCALE GENOMIC DNA]</scope>
    <source>
        <strain evidence="2 3">Mfrg269</strain>
    </source>
</reference>
<protein>
    <recommendedName>
        <fullName evidence="1">Heterokaryon incompatibility domain-containing protein</fullName>
    </recommendedName>
</protein>
<dbReference type="InterPro" id="IPR010730">
    <property type="entry name" value="HET"/>
</dbReference>
<dbReference type="EMBL" id="QKRW01000026">
    <property type="protein sequence ID" value="RAL62159.1"/>
    <property type="molecule type" value="Genomic_DNA"/>
</dbReference>
<evidence type="ECO:0000313" key="3">
    <source>
        <dbReference type="Proteomes" id="UP000249056"/>
    </source>
</evidence>
<dbReference type="AlphaFoldDB" id="A0A395IUY7"/>
<dbReference type="Proteomes" id="UP000249056">
    <property type="component" value="Unassembled WGS sequence"/>
</dbReference>
<dbReference type="PANTHER" id="PTHR33112">
    <property type="entry name" value="DOMAIN PROTEIN, PUTATIVE-RELATED"/>
    <property type="match status" value="1"/>
</dbReference>
<evidence type="ECO:0000313" key="2">
    <source>
        <dbReference type="EMBL" id="RAL62159.1"/>
    </source>
</evidence>
<proteinExistence type="predicted"/>
<dbReference type="PANTHER" id="PTHR33112:SF1">
    <property type="entry name" value="HETEROKARYON INCOMPATIBILITY DOMAIN-CONTAINING PROTEIN"/>
    <property type="match status" value="1"/>
</dbReference>
<dbReference type="Pfam" id="PF06985">
    <property type="entry name" value="HET"/>
    <property type="match status" value="1"/>
</dbReference>